<keyword evidence="1" id="KW-1133">Transmembrane helix</keyword>
<protein>
    <submittedName>
        <fullName evidence="2">DUF2254 domain-containing protein</fullName>
    </submittedName>
</protein>
<keyword evidence="1" id="KW-0472">Membrane</keyword>
<feature type="transmembrane region" description="Helical" evidence="1">
    <location>
        <begin position="106"/>
        <end position="126"/>
    </location>
</feature>
<dbReference type="OrthoDB" id="2955631at2"/>
<evidence type="ECO:0000313" key="2">
    <source>
        <dbReference type="EMBL" id="TPG32040.1"/>
    </source>
</evidence>
<organism evidence="2 3">
    <name type="scientific">Mycolicibacterium hodleri</name>
    <dbReference type="NCBI Taxonomy" id="49897"/>
    <lineage>
        <taxon>Bacteria</taxon>
        <taxon>Bacillati</taxon>
        <taxon>Actinomycetota</taxon>
        <taxon>Actinomycetes</taxon>
        <taxon>Mycobacteriales</taxon>
        <taxon>Mycobacteriaceae</taxon>
        <taxon>Mycolicibacterium</taxon>
    </lineage>
</organism>
<dbReference type="Pfam" id="PF10011">
    <property type="entry name" value="DUF2254"/>
    <property type="match status" value="1"/>
</dbReference>
<accession>A0A502E6I6</accession>
<comment type="caution">
    <text evidence="2">The sequence shown here is derived from an EMBL/GenBank/DDBJ whole genome shotgun (WGS) entry which is preliminary data.</text>
</comment>
<evidence type="ECO:0000256" key="1">
    <source>
        <dbReference type="SAM" id="Phobius"/>
    </source>
</evidence>
<dbReference type="Proteomes" id="UP000320095">
    <property type="component" value="Unassembled WGS sequence"/>
</dbReference>
<reference evidence="2 3" key="1">
    <citation type="journal article" date="2019" name="Environ. Microbiol.">
        <title>Species interactions and distinct microbial communities in high Arctic permafrost affected cryosols are associated with the CH4 and CO2 gas fluxes.</title>
        <authorList>
            <person name="Altshuler I."/>
            <person name="Hamel J."/>
            <person name="Turney S."/>
            <person name="Magnuson E."/>
            <person name="Levesque R."/>
            <person name="Greer C."/>
            <person name="Whyte L.G."/>
        </authorList>
    </citation>
    <scope>NUCLEOTIDE SEQUENCE [LARGE SCALE GENOMIC DNA]</scope>
    <source>
        <strain evidence="2 3">S5.20</strain>
    </source>
</reference>
<keyword evidence="3" id="KW-1185">Reference proteome</keyword>
<proteinExistence type="predicted"/>
<feature type="transmembrane region" description="Helical" evidence="1">
    <location>
        <begin position="21"/>
        <end position="41"/>
    </location>
</feature>
<keyword evidence="1" id="KW-0812">Transmembrane</keyword>
<sequence>MMPTFASARDSLRTQLWPLPVIGVVVAVIARIALPLVDAYVEESLPPSLASLLFGGDAGAARTLLDAIASSLITVTSLTFSLTVVTLQLASSQFSPRLLRTFTSDIFVQATLAIFLSTFTFSLTVLRAIRSNDNGETFFIPRISVTIAFAMGIVSVLGLVLFLAHLARQIRVETMLRDVHDDASATVRSATSPLEDADPLPVLPTPPGNAVDITAPSSGFLTSIDGAELLSAAIEADAHLIVDCHPGSSLVEGVPIGIAWSASSALDEDAVNRLQGAVQRSIRVGYERTAAQDVGYGLRQLTDVANKALSPGINDPTTAVHALGHISAILCQLAGRDLRSIALRDDDDEVRVVLRRPSLAEVLDVAITQPRRYGSSDPQVMTRLFRLLEELAWHVDDGTPIRQQLARLRTTASQSDFDSTELAQLEIAAQEVEHALGHRLDGSIP</sequence>
<feature type="transmembrane region" description="Helical" evidence="1">
    <location>
        <begin position="61"/>
        <end position="85"/>
    </location>
</feature>
<dbReference type="RefSeq" id="WP_140695671.1">
    <property type="nucleotide sequence ID" value="NZ_RCZG01000010.1"/>
</dbReference>
<gene>
    <name evidence="2" type="ORF">EAH80_21175</name>
</gene>
<dbReference type="AlphaFoldDB" id="A0A502E6I6"/>
<dbReference type="InterPro" id="IPR018723">
    <property type="entry name" value="DUF2254_membrane"/>
</dbReference>
<evidence type="ECO:0000313" key="3">
    <source>
        <dbReference type="Proteomes" id="UP000320095"/>
    </source>
</evidence>
<dbReference type="EMBL" id="RCZG01000010">
    <property type="protein sequence ID" value="TPG32040.1"/>
    <property type="molecule type" value="Genomic_DNA"/>
</dbReference>
<name>A0A502E6I6_9MYCO</name>
<feature type="transmembrane region" description="Helical" evidence="1">
    <location>
        <begin position="146"/>
        <end position="167"/>
    </location>
</feature>